<evidence type="ECO:0000256" key="2">
    <source>
        <dbReference type="ARBA" id="ARBA00001966"/>
    </source>
</evidence>
<evidence type="ECO:0000256" key="4">
    <source>
        <dbReference type="ARBA" id="ARBA00012438"/>
    </source>
</evidence>
<feature type="transmembrane region" description="Helical" evidence="17">
    <location>
        <begin position="160"/>
        <end position="181"/>
    </location>
</feature>
<dbReference type="CDD" id="cd16917">
    <property type="entry name" value="HATPase_UhpB-NarQ-NarX-like"/>
    <property type="match status" value="1"/>
</dbReference>
<dbReference type="InterPro" id="IPR050482">
    <property type="entry name" value="Sensor_HK_TwoCompSys"/>
</dbReference>
<keyword evidence="17" id="KW-1133">Transmembrane helix</keyword>
<dbReference type="InterPro" id="IPR017205">
    <property type="entry name" value="Sig_transdc_His_kinase_ChrS"/>
</dbReference>
<dbReference type="PRINTS" id="PR00344">
    <property type="entry name" value="BCTRLSENSOR"/>
</dbReference>
<dbReference type="Gene3D" id="3.30.565.10">
    <property type="entry name" value="Histidine kinase-like ATPase, C-terminal domain"/>
    <property type="match status" value="1"/>
</dbReference>
<evidence type="ECO:0000313" key="19">
    <source>
        <dbReference type="EMBL" id="PZG19741.1"/>
    </source>
</evidence>
<dbReference type="GO" id="GO:0016020">
    <property type="term" value="C:membrane"/>
    <property type="evidence" value="ECO:0007669"/>
    <property type="project" value="InterPro"/>
</dbReference>
<evidence type="ECO:0000256" key="1">
    <source>
        <dbReference type="ARBA" id="ARBA00000085"/>
    </source>
</evidence>
<evidence type="ECO:0000256" key="5">
    <source>
        <dbReference type="ARBA" id="ARBA00017322"/>
    </source>
</evidence>
<accession>A0A2W2EBB7</accession>
<evidence type="ECO:0000256" key="7">
    <source>
        <dbReference type="ARBA" id="ARBA00022490"/>
    </source>
</evidence>
<gene>
    <name evidence="19" type="ORF">C1I95_11050</name>
</gene>
<evidence type="ECO:0000313" key="20">
    <source>
        <dbReference type="Proteomes" id="UP000248924"/>
    </source>
</evidence>
<dbReference type="PIRSF" id="PIRSF037434">
    <property type="entry name" value="STHK_ChrS"/>
    <property type="match status" value="1"/>
</dbReference>
<feature type="transmembrane region" description="Helical" evidence="17">
    <location>
        <begin position="129"/>
        <end position="154"/>
    </location>
</feature>
<evidence type="ECO:0000256" key="17">
    <source>
        <dbReference type="SAM" id="Phobius"/>
    </source>
</evidence>
<keyword evidence="17" id="KW-0472">Membrane</keyword>
<evidence type="ECO:0000256" key="9">
    <source>
        <dbReference type="ARBA" id="ARBA00022723"/>
    </source>
</evidence>
<reference evidence="19 20" key="1">
    <citation type="submission" date="2018-01" db="EMBL/GenBank/DDBJ databases">
        <title>Draft genome sequence of Jishengella sp. NA12.</title>
        <authorList>
            <person name="Sahin N."/>
            <person name="Ay H."/>
            <person name="Saygin H."/>
        </authorList>
    </citation>
    <scope>NUCLEOTIDE SEQUENCE [LARGE SCALE GENOMIC DNA]</scope>
    <source>
        <strain evidence="19 20">NA12</strain>
    </source>
</reference>
<keyword evidence="7" id="KW-0963">Cytoplasm</keyword>
<dbReference type="GO" id="GO:0000155">
    <property type="term" value="F:phosphorelay sensor kinase activity"/>
    <property type="evidence" value="ECO:0007669"/>
    <property type="project" value="InterPro"/>
</dbReference>
<keyword evidence="9" id="KW-0479">Metal-binding</keyword>
<dbReference type="InterPro" id="IPR011712">
    <property type="entry name" value="Sig_transdc_His_kin_sub3_dim/P"/>
</dbReference>
<feature type="domain" description="Histidine kinase" evidence="18">
    <location>
        <begin position="224"/>
        <end position="414"/>
    </location>
</feature>
<evidence type="ECO:0000256" key="3">
    <source>
        <dbReference type="ARBA" id="ARBA00004496"/>
    </source>
</evidence>
<evidence type="ECO:0000256" key="16">
    <source>
        <dbReference type="SAM" id="MobiDB-lite"/>
    </source>
</evidence>
<dbReference type="SMART" id="SM00387">
    <property type="entry name" value="HATPase_c"/>
    <property type="match status" value="1"/>
</dbReference>
<comment type="cofactor">
    <cofactor evidence="2">
        <name>[4Fe-4S] cluster</name>
        <dbReference type="ChEBI" id="CHEBI:49883"/>
    </cofactor>
</comment>
<comment type="catalytic activity">
    <reaction evidence="1">
        <text>ATP + protein L-histidine = ADP + protein N-phospho-L-histidine.</text>
        <dbReference type="EC" id="2.7.13.3"/>
    </reaction>
</comment>
<comment type="subcellular location">
    <subcellularLocation>
        <location evidence="3">Cytoplasm</location>
    </subcellularLocation>
</comment>
<evidence type="ECO:0000259" key="18">
    <source>
        <dbReference type="PROSITE" id="PS50109"/>
    </source>
</evidence>
<keyword evidence="13" id="KW-0411">Iron-sulfur</keyword>
<comment type="function">
    <text evidence="14">Member of the two-component regulatory system NreB/NreC involved in the control of dissimilatory nitrate/nitrite reduction in response to oxygen. NreB functions as a direct oxygen sensor histidine kinase which is autophosphorylated, in the absence of oxygen, probably at the conserved histidine residue, and transfers its phosphate group probably to a conserved aspartate residue of NreC. NreB/NreC activates the expression of the nitrate (narGHJI) and nitrite (nir) reductase operons, as well as the putative nitrate transporter gene narT.</text>
</comment>
<dbReference type="GO" id="GO:0046872">
    <property type="term" value="F:metal ion binding"/>
    <property type="evidence" value="ECO:0007669"/>
    <property type="project" value="UniProtKB-KW"/>
</dbReference>
<evidence type="ECO:0000256" key="15">
    <source>
        <dbReference type="ARBA" id="ARBA00030800"/>
    </source>
</evidence>
<evidence type="ECO:0000256" key="8">
    <source>
        <dbReference type="ARBA" id="ARBA00022679"/>
    </source>
</evidence>
<feature type="transmembrane region" description="Helical" evidence="17">
    <location>
        <begin position="64"/>
        <end position="82"/>
    </location>
</feature>
<keyword evidence="10" id="KW-0418">Kinase</keyword>
<dbReference type="InterPro" id="IPR005467">
    <property type="entry name" value="His_kinase_dom"/>
</dbReference>
<keyword evidence="11" id="KW-0408">Iron</keyword>
<evidence type="ECO:0000256" key="12">
    <source>
        <dbReference type="ARBA" id="ARBA00023012"/>
    </source>
</evidence>
<dbReference type="PANTHER" id="PTHR24421:SF62">
    <property type="entry name" value="SENSORY TRANSDUCTION HISTIDINE KINASE"/>
    <property type="match status" value="1"/>
</dbReference>
<dbReference type="Pfam" id="PF02518">
    <property type="entry name" value="HATPase_c"/>
    <property type="match status" value="1"/>
</dbReference>
<feature type="compositionally biased region" description="Low complexity" evidence="16">
    <location>
        <begin position="14"/>
        <end position="23"/>
    </location>
</feature>
<feature type="transmembrane region" description="Helical" evidence="17">
    <location>
        <begin position="94"/>
        <end position="122"/>
    </location>
</feature>
<dbReference type="AlphaFoldDB" id="A0A2W2EBB7"/>
<proteinExistence type="predicted"/>
<keyword evidence="8" id="KW-0808">Transferase</keyword>
<dbReference type="SUPFAM" id="SSF55874">
    <property type="entry name" value="ATPase domain of HSP90 chaperone/DNA topoisomerase II/histidine kinase"/>
    <property type="match status" value="1"/>
</dbReference>
<evidence type="ECO:0000256" key="11">
    <source>
        <dbReference type="ARBA" id="ARBA00023004"/>
    </source>
</evidence>
<dbReference type="Gene3D" id="1.20.5.1930">
    <property type="match status" value="1"/>
</dbReference>
<dbReference type="InterPro" id="IPR003594">
    <property type="entry name" value="HATPase_dom"/>
</dbReference>
<comment type="caution">
    <text evidence="19">The sequence shown here is derived from an EMBL/GenBank/DDBJ whole genome shotgun (WGS) entry which is preliminary data.</text>
</comment>
<dbReference type="Pfam" id="PF07730">
    <property type="entry name" value="HisKA_3"/>
    <property type="match status" value="1"/>
</dbReference>
<keyword evidence="20" id="KW-1185">Reference proteome</keyword>
<protein>
    <recommendedName>
        <fullName evidence="5">Oxygen sensor histidine kinase NreB</fullName>
        <ecNumber evidence="4">2.7.13.3</ecNumber>
    </recommendedName>
    <alternativeName>
        <fullName evidence="15">Nitrogen regulation protein B</fullName>
    </alternativeName>
</protein>
<keyword evidence="6" id="KW-0004">4Fe-4S</keyword>
<keyword evidence="12" id="KW-0902">Two-component regulatory system</keyword>
<dbReference type="Proteomes" id="UP000248924">
    <property type="component" value="Unassembled WGS sequence"/>
</dbReference>
<organism evidence="19 20">
    <name type="scientific">Micromonospora craterilacus</name>
    <dbReference type="NCBI Taxonomy" id="1655439"/>
    <lineage>
        <taxon>Bacteria</taxon>
        <taxon>Bacillati</taxon>
        <taxon>Actinomycetota</taxon>
        <taxon>Actinomycetes</taxon>
        <taxon>Micromonosporales</taxon>
        <taxon>Micromonosporaceae</taxon>
        <taxon>Micromonospora</taxon>
    </lineage>
</organism>
<dbReference type="GO" id="GO:0005737">
    <property type="term" value="C:cytoplasm"/>
    <property type="evidence" value="ECO:0007669"/>
    <property type="project" value="UniProtKB-SubCell"/>
</dbReference>
<evidence type="ECO:0000256" key="13">
    <source>
        <dbReference type="ARBA" id="ARBA00023014"/>
    </source>
</evidence>
<dbReference type="PANTHER" id="PTHR24421">
    <property type="entry name" value="NITRATE/NITRITE SENSOR PROTEIN NARX-RELATED"/>
    <property type="match status" value="1"/>
</dbReference>
<dbReference type="InterPro" id="IPR004358">
    <property type="entry name" value="Sig_transdc_His_kin-like_C"/>
</dbReference>
<keyword evidence="17" id="KW-0812">Transmembrane</keyword>
<sequence length="414" mass="43904">MSGPVTASAGGGTSRPAAAGPASAPAIDGWTTRFRLWDSYFALASVGVGAAVAAEAWRPLANRIGCVALFVALAGWYVGFGRRLMRESIEDWRGYLYLAGVALLYVPAVLLTGSASFLLFVLSPQVFMVLPAAPAIGAVVLLHSVHIIVLAFRLPDLGDIVAPLLIALMIVFLVCVLGVWSQRTVTESIRRAELIAQLERTRADLAELSHRAGIAAERQRLAADIHDTVAQGLSSVVMLIQAAEADLDRVPEQARRHLDLARQTARENLVDVRTLVAALTPGELTGSPLEQALHRLAERFSRETGVPVSCTSGPAAGRTLSTATEVVLLRAAQEALTNVRRHAEAGAVAVLLHSDDDRVTLEVADDGVGFDPGAGTDGYGLTGIRARVEQVHGTVVVRSTPGEGTTIRVEVPYR</sequence>
<dbReference type="GO" id="GO:0051539">
    <property type="term" value="F:4 iron, 4 sulfur cluster binding"/>
    <property type="evidence" value="ECO:0007669"/>
    <property type="project" value="UniProtKB-KW"/>
</dbReference>
<feature type="region of interest" description="Disordered" evidence="16">
    <location>
        <begin position="1"/>
        <end position="23"/>
    </location>
</feature>
<feature type="transmembrane region" description="Helical" evidence="17">
    <location>
        <begin position="39"/>
        <end position="57"/>
    </location>
</feature>
<evidence type="ECO:0000256" key="6">
    <source>
        <dbReference type="ARBA" id="ARBA00022485"/>
    </source>
</evidence>
<dbReference type="PROSITE" id="PS50109">
    <property type="entry name" value="HIS_KIN"/>
    <property type="match status" value="1"/>
</dbReference>
<dbReference type="EMBL" id="POTY01000052">
    <property type="protein sequence ID" value="PZG19741.1"/>
    <property type="molecule type" value="Genomic_DNA"/>
</dbReference>
<dbReference type="EC" id="2.7.13.3" evidence="4"/>
<name>A0A2W2EBB7_9ACTN</name>
<dbReference type="InterPro" id="IPR036890">
    <property type="entry name" value="HATPase_C_sf"/>
</dbReference>
<evidence type="ECO:0000256" key="14">
    <source>
        <dbReference type="ARBA" id="ARBA00024827"/>
    </source>
</evidence>
<dbReference type="GO" id="GO:0046983">
    <property type="term" value="F:protein dimerization activity"/>
    <property type="evidence" value="ECO:0007669"/>
    <property type="project" value="InterPro"/>
</dbReference>
<evidence type="ECO:0000256" key="10">
    <source>
        <dbReference type="ARBA" id="ARBA00022777"/>
    </source>
</evidence>